<evidence type="ECO:0000256" key="1">
    <source>
        <dbReference type="ARBA" id="ARBA00022475"/>
    </source>
</evidence>
<evidence type="ECO:0000256" key="10">
    <source>
        <dbReference type="ARBA" id="ARBA00023317"/>
    </source>
</evidence>
<dbReference type="GO" id="GO:0004609">
    <property type="term" value="F:phosphatidylserine decarboxylase activity"/>
    <property type="evidence" value="ECO:0007669"/>
    <property type="project" value="InterPro"/>
</dbReference>
<evidence type="ECO:0000256" key="5">
    <source>
        <dbReference type="ARBA" id="ARBA00023136"/>
    </source>
</evidence>
<dbReference type="PANTHER" id="PTHR35809:SF1">
    <property type="entry name" value="ARCHAETIDYLSERINE DECARBOXYLASE PROENZYME-RELATED"/>
    <property type="match status" value="1"/>
</dbReference>
<evidence type="ECO:0000313" key="11">
    <source>
        <dbReference type="EMBL" id="GGM70504.1"/>
    </source>
</evidence>
<accession>A0A8J3CI59</accession>
<dbReference type="EMBL" id="BMMK01000025">
    <property type="protein sequence ID" value="GGM70504.1"/>
    <property type="molecule type" value="Genomic_DNA"/>
</dbReference>
<evidence type="ECO:0000256" key="9">
    <source>
        <dbReference type="ARBA" id="ARBA00023264"/>
    </source>
</evidence>
<dbReference type="AlphaFoldDB" id="A0A8J3CI59"/>
<keyword evidence="9" id="KW-1208">Phospholipid metabolism</keyword>
<keyword evidence="7" id="KW-0594">Phospholipid biosynthesis</keyword>
<sequence>MAKSLQEWVEDEVREVQGKSLAWLSQYHFFRDPIRPAYIDPYYFFSPADGIILYQNVVAADGCLVDIKGRSYSVRDALRDPSYEDASLVIGIFMTFFDVHVNRVPYSGRLSYRELDPIGTLNLPMLDVEKGLLEELRITTDKAEYLHNNQRVVNRFDNPDLGQPYYVLQVADYDVDAITPFELKQNQFASQGDRFSQIRYGSQVDLIIPLSEHFELLPLQRPGDHVEAGIDPLVHIRDKDARDTATTEGRS</sequence>
<keyword evidence="3" id="KW-0210">Decarboxylase</keyword>
<evidence type="ECO:0000256" key="2">
    <source>
        <dbReference type="ARBA" id="ARBA00022516"/>
    </source>
</evidence>
<reference evidence="11" key="1">
    <citation type="journal article" date="2014" name="Int. J. Syst. Evol. Microbiol.">
        <title>Complete genome sequence of Corynebacterium casei LMG S-19264T (=DSM 44701T), isolated from a smear-ripened cheese.</title>
        <authorList>
            <consortium name="US DOE Joint Genome Institute (JGI-PGF)"/>
            <person name="Walter F."/>
            <person name="Albersmeier A."/>
            <person name="Kalinowski J."/>
            <person name="Ruckert C."/>
        </authorList>
    </citation>
    <scope>NUCLEOTIDE SEQUENCE</scope>
    <source>
        <strain evidence="11">CGMCC 4.5737</strain>
    </source>
</reference>
<evidence type="ECO:0000256" key="7">
    <source>
        <dbReference type="ARBA" id="ARBA00023209"/>
    </source>
</evidence>
<evidence type="ECO:0008006" key="13">
    <source>
        <dbReference type="Google" id="ProtNLM"/>
    </source>
</evidence>
<keyword evidence="6" id="KW-0865">Zymogen</keyword>
<dbReference type="Pfam" id="PF02666">
    <property type="entry name" value="PS_Dcarbxylase"/>
    <property type="match status" value="1"/>
</dbReference>
<keyword evidence="1" id="KW-1003">Cell membrane</keyword>
<dbReference type="InterPro" id="IPR003817">
    <property type="entry name" value="PS_Dcarbxylase"/>
</dbReference>
<keyword evidence="8" id="KW-0456">Lyase</keyword>
<comment type="caution">
    <text evidence="11">The sequence shown here is derived from an EMBL/GenBank/DDBJ whole genome shotgun (WGS) entry which is preliminary data.</text>
</comment>
<evidence type="ECO:0000256" key="6">
    <source>
        <dbReference type="ARBA" id="ARBA00023145"/>
    </source>
</evidence>
<keyword evidence="4" id="KW-0443">Lipid metabolism</keyword>
<organism evidence="11 12">
    <name type="scientific">Longimycelium tulufanense</name>
    <dbReference type="NCBI Taxonomy" id="907463"/>
    <lineage>
        <taxon>Bacteria</taxon>
        <taxon>Bacillati</taxon>
        <taxon>Actinomycetota</taxon>
        <taxon>Actinomycetes</taxon>
        <taxon>Pseudonocardiales</taxon>
        <taxon>Pseudonocardiaceae</taxon>
        <taxon>Longimycelium</taxon>
    </lineage>
</organism>
<keyword evidence="5" id="KW-0472">Membrane</keyword>
<keyword evidence="12" id="KW-1185">Reference proteome</keyword>
<protein>
    <recommendedName>
        <fullName evidence="13">Phosphatidylserine decarboxylase</fullName>
    </recommendedName>
</protein>
<dbReference type="Proteomes" id="UP000637578">
    <property type="component" value="Unassembled WGS sequence"/>
</dbReference>
<keyword evidence="2" id="KW-0444">Lipid biosynthesis</keyword>
<gene>
    <name evidence="11" type="ORF">GCM10012275_46110</name>
</gene>
<keyword evidence="10" id="KW-0670">Pyruvate</keyword>
<dbReference type="GO" id="GO:0008654">
    <property type="term" value="P:phospholipid biosynthetic process"/>
    <property type="evidence" value="ECO:0007669"/>
    <property type="project" value="UniProtKB-KW"/>
</dbReference>
<evidence type="ECO:0000256" key="4">
    <source>
        <dbReference type="ARBA" id="ARBA00023098"/>
    </source>
</evidence>
<proteinExistence type="predicted"/>
<evidence type="ECO:0000256" key="3">
    <source>
        <dbReference type="ARBA" id="ARBA00022793"/>
    </source>
</evidence>
<name>A0A8J3CI59_9PSEU</name>
<dbReference type="RefSeq" id="WP_189060500.1">
    <property type="nucleotide sequence ID" value="NZ_BMMK01000025.1"/>
</dbReference>
<evidence type="ECO:0000256" key="8">
    <source>
        <dbReference type="ARBA" id="ARBA00023239"/>
    </source>
</evidence>
<evidence type="ECO:0000313" key="12">
    <source>
        <dbReference type="Proteomes" id="UP000637578"/>
    </source>
</evidence>
<dbReference type="InterPro" id="IPR033175">
    <property type="entry name" value="PSD-A"/>
</dbReference>
<reference evidence="11" key="2">
    <citation type="submission" date="2020-09" db="EMBL/GenBank/DDBJ databases">
        <authorList>
            <person name="Sun Q."/>
            <person name="Zhou Y."/>
        </authorList>
    </citation>
    <scope>NUCLEOTIDE SEQUENCE</scope>
    <source>
        <strain evidence="11">CGMCC 4.5737</strain>
    </source>
</reference>
<dbReference type="PANTHER" id="PTHR35809">
    <property type="entry name" value="ARCHAETIDYLSERINE DECARBOXYLASE PROENZYME-RELATED"/>
    <property type="match status" value="1"/>
</dbReference>